<organism evidence="3 4">
    <name type="scientific">Poecile atricapillus</name>
    <name type="common">Black-capped chickadee</name>
    <name type="synonym">Parus atricapillus</name>
    <dbReference type="NCBI Taxonomy" id="48891"/>
    <lineage>
        <taxon>Eukaryota</taxon>
        <taxon>Metazoa</taxon>
        <taxon>Chordata</taxon>
        <taxon>Craniata</taxon>
        <taxon>Vertebrata</taxon>
        <taxon>Euteleostomi</taxon>
        <taxon>Archelosauria</taxon>
        <taxon>Archosauria</taxon>
        <taxon>Dinosauria</taxon>
        <taxon>Saurischia</taxon>
        <taxon>Theropoda</taxon>
        <taxon>Coelurosauria</taxon>
        <taxon>Aves</taxon>
        <taxon>Neognathae</taxon>
        <taxon>Neoaves</taxon>
        <taxon>Telluraves</taxon>
        <taxon>Australaves</taxon>
        <taxon>Passeriformes</taxon>
        <taxon>Paridae</taxon>
        <taxon>Poecile</taxon>
    </lineage>
</organism>
<feature type="non-terminal residue" evidence="3">
    <location>
        <position position="167"/>
    </location>
</feature>
<dbReference type="GO" id="GO:0031777">
    <property type="term" value="F:type 1 melanin-concentrating hormone receptor binding"/>
    <property type="evidence" value="ECO:0007669"/>
    <property type="project" value="TreeGrafter"/>
</dbReference>
<dbReference type="PANTHER" id="PTHR12091">
    <property type="entry name" value="MELANIN-CONCENTRATING HORMONE"/>
    <property type="match status" value="1"/>
</dbReference>
<evidence type="ECO:0000256" key="2">
    <source>
        <dbReference type="SAM" id="SignalP"/>
    </source>
</evidence>
<dbReference type="InterPro" id="IPR005456">
    <property type="entry name" value="Prepro-melanin_conc_hormone"/>
</dbReference>
<dbReference type="GO" id="GO:0045202">
    <property type="term" value="C:synapse"/>
    <property type="evidence" value="ECO:0007669"/>
    <property type="project" value="GOC"/>
</dbReference>
<dbReference type="Pfam" id="PF05824">
    <property type="entry name" value="Pro-MCH"/>
    <property type="match status" value="1"/>
</dbReference>
<evidence type="ECO:0000313" key="4">
    <source>
        <dbReference type="Proteomes" id="UP000540071"/>
    </source>
</evidence>
<keyword evidence="1 2" id="KW-0732">Signal</keyword>
<feature type="chain" id="PRO_5029671090" evidence="2">
    <location>
        <begin position="20"/>
        <end position="167"/>
    </location>
</feature>
<gene>
    <name evidence="3" type="primary">Pmch</name>
    <name evidence="3" type="ORF">POEATR_R06497</name>
</gene>
<name>A0A7K7QBR7_POEAT</name>
<evidence type="ECO:0000256" key="1">
    <source>
        <dbReference type="ARBA" id="ARBA00022729"/>
    </source>
</evidence>
<keyword evidence="4" id="KW-1185">Reference proteome</keyword>
<dbReference type="Proteomes" id="UP000540071">
    <property type="component" value="Unassembled WGS sequence"/>
</dbReference>
<feature type="non-terminal residue" evidence="3">
    <location>
        <position position="1"/>
    </location>
</feature>
<evidence type="ECO:0000313" key="3">
    <source>
        <dbReference type="EMBL" id="NWZ77356.1"/>
    </source>
</evidence>
<reference evidence="3 4" key="1">
    <citation type="submission" date="2019-09" db="EMBL/GenBank/DDBJ databases">
        <title>Bird 10,000 Genomes (B10K) Project - Family phase.</title>
        <authorList>
            <person name="Zhang G."/>
        </authorList>
    </citation>
    <scope>NUCLEOTIDE SEQUENCE [LARGE SCALE GENOMIC DNA]</scope>
    <source>
        <strain evidence="3">OUT-0023</strain>
        <tissue evidence="3">Blood</tissue>
    </source>
</reference>
<dbReference type="AlphaFoldDB" id="A0A7K7QBR7"/>
<protein>
    <submittedName>
        <fullName evidence="3">MCH protein</fullName>
    </submittedName>
</protein>
<accession>A0A7K7QBR7</accession>
<dbReference type="GO" id="GO:0030354">
    <property type="term" value="F:melanin-concentrating hormone activity"/>
    <property type="evidence" value="ECO:0007669"/>
    <property type="project" value="InterPro"/>
</dbReference>
<dbReference type="GO" id="GO:0007268">
    <property type="term" value="P:chemical synaptic transmission"/>
    <property type="evidence" value="ECO:0007669"/>
    <property type="project" value="InterPro"/>
</dbReference>
<dbReference type="PRINTS" id="PR01641">
    <property type="entry name" value="PROMCHFAMILY"/>
</dbReference>
<dbReference type="PANTHER" id="PTHR12091:SF0">
    <property type="entry name" value="PRO-MCH"/>
    <property type="match status" value="1"/>
</dbReference>
<feature type="signal peptide" evidence="2">
    <location>
        <begin position="1"/>
        <end position="19"/>
    </location>
</feature>
<comment type="caution">
    <text evidence="3">The sequence shown here is derived from an EMBL/GenBank/DDBJ whole genome shotgun (WGS) entry which is preliminary data.</text>
</comment>
<proteinExistence type="predicted"/>
<dbReference type="EMBL" id="VZSS01000011">
    <property type="protein sequence ID" value="NWZ77356.1"/>
    <property type="molecule type" value="Genomic_DNA"/>
</dbReference>
<sequence length="167" mass="19200">MCISSYILMLSFLSLFSQGFLFSVSKSLQEIEDEDMLLATLNLGKTLQNGDKPMKRGAIPLLKYYKTEESSAFNDKTAGNMKFSDRGSRHDFFNHVTPINLRRNQLPYPALKGTMAFPVDTEIPNIESIQERETTEEENSAKFPIGRRDFDILRCMLGRVYRPCWQV</sequence>